<dbReference type="Proteomes" id="UP001365542">
    <property type="component" value="Unassembled WGS sequence"/>
</dbReference>
<feature type="region of interest" description="Disordered" evidence="1">
    <location>
        <begin position="1"/>
        <end position="181"/>
    </location>
</feature>
<dbReference type="AlphaFoldDB" id="A0AAV9X5A8"/>
<reference evidence="2 3" key="1">
    <citation type="submission" date="2019-10" db="EMBL/GenBank/DDBJ databases">
        <authorList>
            <person name="Palmer J.M."/>
        </authorList>
    </citation>
    <scope>NUCLEOTIDE SEQUENCE [LARGE SCALE GENOMIC DNA]</scope>
    <source>
        <strain evidence="2 3">TWF694</strain>
    </source>
</reference>
<keyword evidence="3" id="KW-1185">Reference proteome</keyword>
<organism evidence="2 3">
    <name type="scientific">Orbilia ellipsospora</name>
    <dbReference type="NCBI Taxonomy" id="2528407"/>
    <lineage>
        <taxon>Eukaryota</taxon>
        <taxon>Fungi</taxon>
        <taxon>Dikarya</taxon>
        <taxon>Ascomycota</taxon>
        <taxon>Pezizomycotina</taxon>
        <taxon>Orbiliomycetes</taxon>
        <taxon>Orbiliales</taxon>
        <taxon>Orbiliaceae</taxon>
        <taxon>Orbilia</taxon>
    </lineage>
</organism>
<proteinExistence type="predicted"/>
<name>A0AAV9X5A8_9PEZI</name>
<feature type="compositionally biased region" description="Low complexity" evidence="1">
    <location>
        <begin position="108"/>
        <end position="149"/>
    </location>
</feature>
<gene>
    <name evidence="2" type="ORF">TWF694_001929</name>
</gene>
<sequence>MSSKPHLSIPFSSQIPIPTPPSSSGSNQPFSPNSAKFVHPARRRGSADSYLSEDHHTNQNGQFTHPSRRSNSGRSPSYSYSLTSNSRQRPPSSGSQLGSSPNACLIIRSNSTSSSPRSGSPLTSPRRTSSGTIPSSSSSGRDGSNISGDLEFDVEPLSPFSYAPRLPSLPPSRKNSRDIYSHMTPPVSALTQSLQQLQMQPQSPAQSPKMQHSNNYSFSNSNSYSNGQNYSPSRGQQQQQKQEPRFDEYRLDAEEEAEEETTIQLHMMPKNMLLPLPDRNAEMKHLLDHNALLISQIRRRLGEEKYAAAVDLWTRTRRSEVSDHEWLRRSRYFLQCDEKLWNEWALMVGWDFSRDLTRDEKGEKRGVEEYAERMGHMACLEEEEE</sequence>
<accession>A0AAV9X5A8</accession>
<feature type="compositionally biased region" description="Low complexity" evidence="1">
    <location>
        <begin position="194"/>
        <end position="241"/>
    </location>
</feature>
<evidence type="ECO:0000313" key="3">
    <source>
        <dbReference type="Proteomes" id="UP001365542"/>
    </source>
</evidence>
<evidence type="ECO:0000313" key="2">
    <source>
        <dbReference type="EMBL" id="KAK6535473.1"/>
    </source>
</evidence>
<evidence type="ECO:0000256" key="1">
    <source>
        <dbReference type="SAM" id="MobiDB-lite"/>
    </source>
</evidence>
<dbReference type="EMBL" id="JAVHJO010000010">
    <property type="protein sequence ID" value="KAK6535473.1"/>
    <property type="molecule type" value="Genomic_DNA"/>
</dbReference>
<protein>
    <submittedName>
        <fullName evidence="2">Uncharacterized protein</fullName>
    </submittedName>
</protein>
<comment type="caution">
    <text evidence="2">The sequence shown here is derived from an EMBL/GenBank/DDBJ whole genome shotgun (WGS) entry which is preliminary data.</text>
</comment>
<feature type="compositionally biased region" description="Low complexity" evidence="1">
    <location>
        <begin position="8"/>
        <end position="26"/>
    </location>
</feature>
<feature type="compositionally biased region" description="Low complexity" evidence="1">
    <location>
        <begin position="69"/>
        <end position="101"/>
    </location>
</feature>
<feature type="region of interest" description="Disordered" evidence="1">
    <location>
        <begin position="194"/>
        <end position="246"/>
    </location>
</feature>